<evidence type="ECO:0000313" key="9">
    <source>
        <dbReference type="Proteomes" id="UP000807159"/>
    </source>
</evidence>
<evidence type="ECO:0000313" key="8">
    <source>
        <dbReference type="EMBL" id="KAH8493678.1"/>
    </source>
</evidence>
<keyword evidence="4" id="KW-0539">Nucleus</keyword>
<dbReference type="GO" id="GO:0005634">
    <property type="term" value="C:nucleus"/>
    <property type="evidence" value="ECO:0007669"/>
    <property type="project" value="UniProtKB-SubCell"/>
</dbReference>
<dbReference type="PANTHER" id="PTHR23081:SF0">
    <property type="entry name" value="RNA POLYMERASE II C-TERMINAL DOMAIN PHOSPHATASE-LIKE 1"/>
    <property type="match status" value="1"/>
</dbReference>
<comment type="catalytic activity">
    <reaction evidence="5">
        <text>O-phospho-L-seryl-[protein] + H2O = L-seryl-[protein] + phosphate</text>
        <dbReference type="Rhea" id="RHEA:20629"/>
        <dbReference type="Rhea" id="RHEA-COMP:9863"/>
        <dbReference type="Rhea" id="RHEA-COMP:11604"/>
        <dbReference type="ChEBI" id="CHEBI:15377"/>
        <dbReference type="ChEBI" id="CHEBI:29999"/>
        <dbReference type="ChEBI" id="CHEBI:43474"/>
        <dbReference type="ChEBI" id="CHEBI:83421"/>
        <dbReference type="EC" id="3.1.3.16"/>
    </reaction>
</comment>
<comment type="catalytic activity">
    <reaction evidence="6">
        <text>O-phospho-L-threonyl-[protein] + H2O = L-threonyl-[protein] + phosphate</text>
        <dbReference type="Rhea" id="RHEA:47004"/>
        <dbReference type="Rhea" id="RHEA-COMP:11060"/>
        <dbReference type="Rhea" id="RHEA-COMP:11605"/>
        <dbReference type="ChEBI" id="CHEBI:15377"/>
        <dbReference type="ChEBI" id="CHEBI:30013"/>
        <dbReference type="ChEBI" id="CHEBI:43474"/>
        <dbReference type="ChEBI" id="CHEBI:61977"/>
        <dbReference type="EC" id="3.1.3.16"/>
    </reaction>
</comment>
<dbReference type="Proteomes" id="UP000807159">
    <property type="component" value="Chromosome 11"/>
</dbReference>
<accession>A0A8T2XKM6</accession>
<dbReference type="InterPro" id="IPR039189">
    <property type="entry name" value="Fcp1"/>
</dbReference>
<dbReference type="SMART" id="SM00577">
    <property type="entry name" value="CPDc"/>
    <property type="match status" value="1"/>
</dbReference>
<dbReference type="Pfam" id="PF03031">
    <property type="entry name" value="NIF"/>
    <property type="match status" value="1"/>
</dbReference>
<evidence type="ECO:0000256" key="1">
    <source>
        <dbReference type="ARBA" id="ARBA00004123"/>
    </source>
</evidence>
<protein>
    <recommendedName>
        <fullName evidence="2">protein-serine/threonine phosphatase</fullName>
        <ecNumber evidence="2">3.1.3.16</ecNumber>
    </recommendedName>
</protein>
<feature type="non-terminal residue" evidence="8">
    <location>
        <position position="408"/>
    </location>
</feature>
<comment type="subcellular location">
    <subcellularLocation>
        <location evidence="1">Nucleus</location>
    </subcellularLocation>
</comment>
<evidence type="ECO:0000259" key="7">
    <source>
        <dbReference type="PROSITE" id="PS50969"/>
    </source>
</evidence>
<keyword evidence="3" id="KW-0378">Hydrolase</keyword>
<dbReference type="AlphaFoldDB" id="A0A8T2XKM6"/>
<evidence type="ECO:0000256" key="2">
    <source>
        <dbReference type="ARBA" id="ARBA00013081"/>
    </source>
</evidence>
<evidence type="ECO:0000256" key="5">
    <source>
        <dbReference type="ARBA" id="ARBA00047761"/>
    </source>
</evidence>
<keyword evidence="9" id="KW-1185">Reference proteome</keyword>
<organism evidence="8 9">
    <name type="scientific">Populus deltoides</name>
    <name type="common">Eastern poplar</name>
    <name type="synonym">Eastern cottonwood</name>
    <dbReference type="NCBI Taxonomy" id="3696"/>
    <lineage>
        <taxon>Eukaryota</taxon>
        <taxon>Viridiplantae</taxon>
        <taxon>Streptophyta</taxon>
        <taxon>Embryophyta</taxon>
        <taxon>Tracheophyta</taxon>
        <taxon>Spermatophyta</taxon>
        <taxon>Magnoliopsida</taxon>
        <taxon>eudicotyledons</taxon>
        <taxon>Gunneridae</taxon>
        <taxon>Pentapetalae</taxon>
        <taxon>rosids</taxon>
        <taxon>fabids</taxon>
        <taxon>Malpighiales</taxon>
        <taxon>Salicaceae</taxon>
        <taxon>Saliceae</taxon>
        <taxon>Populus</taxon>
    </lineage>
</organism>
<dbReference type="EC" id="3.1.3.16" evidence="2"/>
<proteinExistence type="predicted"/>
<dbReference type="SUPFAM" id="SSF56784">
    <property type="entry name" value="HAD-like"/>
    <property type="match status" value="1"/>
</dbReference>
<dbReference type="PANTHER" id="PTHR23081">
    <property type="entry name" value="RNA POLYMERASE II CTD PHOSPHATASE"/>
    <property type="match status" value="1"/>
</dbReference>
<evidence type="ECO:0000256" key="4">
    <source>
        <dbReference type="ARBA" id="ARBA00023242"/>
    </source>
</evidence>
<dbReference type="EMBL" id="JACEGQ020000011">
    <property type="protein sequence ID" value="KAH8493678.1"/>
    <property type="molecule type" value="Genomic_DNA"/>
</dbReference>
<name>A0A8T2XKM6_POPDE</name>
<gene>
    <name evidence="8" type="ORF">H0E87_020437</name>
</gene>
<dbReference type="PROSITE" id="PS50969">
    <property type="entry name" value="FCP1"/>
    <property type="match status" value="1"/>
</dbReference>
<dbReference type="FunFam" id="3.40.50.1000:FF:000035">
    <property type="entry name" value="RNA polymerase II C-terminal domain phosphatase-like 1"/>
    <property type="match status" value="1"/>
</dbReference>
<sequence length="408" mass="46550">MYKSVVYKGEELLGEVEIYAQEQQQEEEENKNKRKRVIDEIVKGIRISHFSQASERCPPLAVLHTITSIGVCFKMEESTASSSTKISSQQESPLRLLHSSCIQENKTAVMHLGGEELHLVAMPSRSNERKHPCFWGFNVASGLYDSCLVMLNLRCLGIVFDLDETLIVANTMRSFEDKIEALQKKISTEVDQQRILAIISEIKRYQDDKIILKQYVENDQVIENGKIRDTSVLVRLRPAWEDLRSYLTARGRKRFEVYVCTMAERDYALEMWRLLDPESNLINSNELLDRIVCVSSGSRKSLFNVFQDGICHPKMALVIDDRMNVWDEKDQSRVHVVPAFAPYYAPQAEANNAVPILCVARNVACNVRGGFFKEFDEGLLQKIPEVAYEDDTSNIPSPPDVSNYLVSE</sequence>
<dbReference type="GO" id="GO:0008420">
    <property type="term" value="F:RNA polymerase II CTD heptapeptide repeat phosphatase activity"/>
    <property type="evidence" value="ECO:0007669"/>
    <property type="project" value="InterPro"/>
</dbReference>
<dbReference type="InterPro" id="IPR004274">
    <property type="entry name" value="FCP1_dom"/>
</dbReference>
<dbReference type="InterPro" id="IPR023214">
    <property type="entry name" value="HAD_sf"/>
</dbReference>
<feature type="domain" description="FCP1 homology" evidence="7">
    <location>
        <begin position="151"/>
        <end position="360"/>
    </location>
</feature>
<evidence type="ECO:0000256" key="3">
    <source>
        <dbReference type="ARBA" id="ARBA00022801"/>
    </source>
</evidence>
<comment type="caution">
    <text evidence="8">The sequence shown here is derived from an EMBL/GenBank/DDBJ whole genome shotgun (WGS) entry which is preliminary data.</text>
</comment>
<dbReference type="Gene3D" id="3.40.50.1000">
    <property type="entry name" value="HAD superfamily/HAD-like"/>
    <property type="match status" value="1"/>
</dbReference>
<reference evidence="8" key="1">
    <citation type="journal article" date="2021" name="J. Hered.">
        <title>Genome Assembly of Salicaceae Populus deltoides (Eastern Cottonwood) I-69 Based on Nanopore Sequencing and Hi-C Technologies.</title>
        <authorList>
            <person name="Bai S."/>
            <person name="Wu H."/>
            <person name="Zhang J."/>
            <person name="Pan Z."/>
            <person name="Zhao W."/>
            <person name="Li Z."/>
            <person name="Tong C."/>
        </authorList>
    </citation>
    <scope>NUCLEOTIDE SEQUENCE</scope>
    <source>
        <tissue evidence="8">Leaf</tissue>
    </source>
</reference>
<evidence type="ECO:0000256" key="6">
    <source>
        <dbReference type="ARBA" id="ARBA00048336"/>
    </source>
</evidence>
<dbReference type="InterPro" id="IPR036412">
    <property type="entry name" value="HAD-like_sf"/>
</dbReference>